<feature type="domain" description="DM2" evidence="1">
    <location>
        <begin position="34"/>
        <end position="112"/>
    </location>
</feature>
<dbReference type="PROSITE" id="PS51925">
    <property type="entry name" value="SWIB_MDM2"/>
    <property type="match status" value="1"/>
</dbReference>
<dbReference type="EMBL" id="LFYR01000252">
    <property type="protein sequence ID" value="KMZ74714.1"/>
    <property type="molecule type" value="Genomic_DNA"/>
</dbReference>
<dbReference type="Pfam" id="PF02201">
    <property type="entry name" value="SWIB"/>
    <property type="match status" value="1"/>
</dbReference>
<name>A0A0K9Q0N7_ZOSMR</name>
<dbReference type="Gene3D" id="1.10.245.10">
    <property type="entry name" value="SWIB/MDM2 domain"/>
    <property type="match status" value="1"/>
</dbReference>
<dbReference type="GO" id="GO:0005634">
    <property type="term" value="C:nucleus"/>
    <property type="evidence" value="ECO:0000318"/>
    <property type="project" value="GO_Central"/>
</dbReference>
<comment type="caution">
    <text evidence="2">The sequence shown here is derived from an EMBL/GenBank/DDBJ whole genome shotgun (WGS) entry which is preliminary data.</text>
</comment>
<organism evidence="2 3">
    <name type="scientific">Zostera marina</name>
    <name type="common">Eelgrass</name>
    <dbReference type="NCBI Taxonomy" id="29655"/>
    <lineage>
        <taxon>Eukaryota</taxon>
        <taxon>Viridiplantae</taxon>
        <taxon>Streptophyta</taxon>
        <taxon>Embryophyta</taxon>
        <taxon>Tracheophyta</taxon>
        <taxon>Spermatophyta</taxon>
        <taxon>Magnoliopsida</taxon>
        <taxon>Liliopsida</taxon>
        <taxon>Zosteraceae</taxon>
        <taxon>Zostera</taxon>
    </lineage>
</organism>
<accession>A0A0K9Q0N7</accession>
<reference evidence="3" key="1">
    <citation type="journal article" date="2016" name="Nature">
        <title>The genome of the seagrass Zostera marina reveals angiosperm adaptation to the sea.</title>
        <authorList>
            <person name="Olsen J.L."/>
            <person name="Rouze P."/>
            <person name="Verhelst B."/>
            <person name="Lin Y.-C."/>
            <person name="Bayer T."/>
            <person name="Collen J."/>
            <person name="Dattolo E."/>
            <person name="De Paoli E."/>
            <person name="Dittami S."/>
            <person name="Maumus F."/>
            <person name="Michel G."/>
            <person name="Kersting A."/>
            <person name="Lauritano C."/>
            <person name="Lohaus R."/>
            <person name="Toepel M."/>
            <person name="Tonon T."/>
            <person name="Vanneste K."/>
            <person name="Amirebrahimi M."/>
            <person name="Brakel J."/>
            <person name="Bostroem C."/>
            <person name="Chovatia M."/>
            <person name="Grimwood J."/>
            <person name="Jenkins J.W."/>
            <person name="Jueterbock A."/>
            <person name="Mraz A."/>
            <person name="Stam W.T."/>
            <person name="Tice H."/>
            <person name="Bornberg-Bauer E."/>
            <person name="Green P.J."/>
            <person name="Pearson G.A."/>
            <person name="Procaccini G."/>
            <person name="Duarte C.M."/>
            <person name="Schmutz J."/>
            <person name="Reusch T.B.H."/>
            <person name="Van de Peer Y."/>
        </authorList>
    </citation>
    <scope>NUCLEOTIDE SEQUENCE [LARGE SCALE GENOMIC DNA]</scope>
    <source>
        <strain evidence="3">cv. Finnish</strain>
    </source>
</reference>
<proteinExistence type="predicted"/>
<sequence>MMLSSRVFVSTRSFAAAATSTDLNVVGKKKGGAALIQPIKISTPLQSFLGVTEISRGQLIKKIWEYVKENNLQKPEDKRIIKCDKKLKTIFVGKDEVGMFEMSKLLNAHFINKAN</sequence>
<dbReference type="AlphaFoldDB" id="A0A0K9Q0N7"/>
<gene>
    <name evidence="2" type="ORF">ZOSMA_123G00620</name>
</gene>
<dbReference type="InterPro" id="IPR036885">
    <property type="entry name" value="SWIB_MDM2_dom_sf"/>
</dbReference>
<dbReference type="OMA" id="ATMFEMN"/>
<evidence type="ECO:0000313" key="3">
    <source>
        <dbReference type="Proteomes" id="UP000036987"/>
    </source>
</evidence>
<dbReference type="OrthoDB" id="10251073at2759"/>
<keyword evidence="3" id="KW-1185">Reference proteome</keyword>
<dbReference type="SMART" id="SM00151">
    <property type="entry name" value="SWIB"/>
    <property type="match status" value="1"/>
</dbReference>
<dbReference type="SUPFAM" id="SSF47592">
    <property type="entry name" value="SWIB/MDM2 domain"/>
    <property type="match status" value="1"/>
</dbReference>
<dbReference type="Proteomes" id="UP000036987">
    <property type="component" value="Unassembled WGS sequence"/>
</dbReference>
<dbReference type="InterPro" id="IPR019835">
    <property type="entry name" value="SWIB_domain"/>
</dbReference>
<dbReference type="PANTHER" id="PTHR13844">
    <property type="entry name" value="SWI/SNF-RELATED MATRIX-ASSOCIATED ACTIN-DEPENDENT REGULATOR OF CHROMATIN SUBFAMILY D"/>
    <property type="match status" value="1"/>
</dbReference>
<dbReference type="InterPro" id="IPR003121">
    <property type="entry name" value="SWIB_MDM2_domain"/>
</dbReference>
<evidence type="ECO:0000259" key="1">
    <source>
        <dbReference type="PROSITE" id="PS51925"/>
    </source>
</evidence>
<dbReference type="CDD" id="cd10567">
    <property type="entry name" value="SWIB-MDM2_like"/>
    <property type="match status" value="1"/>
</dbReference>
<dbReference type="STRING" id="29655.A0A0K9Q0N7"/>
<protein>
    <submittedName>
        <fullName evidence="2">SWIB/MDM2 domain superfamily protein</fullName>
    </submittedName>
</protein>
<evidence type="ECO:0000313" key="2">
    <source>
        <dbReference type="EMBL" id="KMZ74714.1"/>
    </source>
</evidence>